<protein>
    <submittedName>
        <fullName evidence="2">SelT/selW/selH selenoprotein domain-containing protein</fullName>
    </submittedName>
</protein>
<sequence length="45" mass="5241">MVSIIPSSGGVFEIKINDELIFSKKELSRFPNDDEVEEIIRERLF</sequence>
<dbReference type="InterPro" id="IPR011893">
    <property type="entry name" value="Selenoprotein_Rdx-typ"/>
</dbReference>
<dbReference type="Proteomes" id="UP000198625">
    <property type="component" value="Unassembled WGS sequence"/>
</dbReference>
<proteinExistence type="predicted"/>
<dbReference type="EMBL" id="FNQE01000006">
    <property type="protein sequence ID" value="SDY74444.1"/>
    <property type="molecule type" value="Genomic_DNA"/>
</dbReference>
<gene>
    <name evidence="2" type="ORF">SAMN05660462_00795</name>
</gene>
<dbReference type="SUPFAM" id="SSF52833">
    <property type="entry name" value="Thioredoxin-like"/>
    <property type="match status" value="1"/>
</dbReference>
<dbReference type="Gene3D" id="3.40.30.10">
    <property type="entry name" value="Glutaredoxin"/>
    <property type="match status" value="1"/>
</dbReference>
<dbReference type="NCBIfam" id="TIGR02174">
    <property type="entry name" value="CXXU_selWTH"/>
    <property type="match status" value="1"/>
</dbReference>
<keyword evidence="3" id="KW-1185">Reference proteome</keyword>
<reference evidence="2 3" key="1">
    <citation type="submission" date="2016-10" db="EMBL/GenBank/DDBJ databases">
        <authorList>
            <person name="de Groot N.N."/>
        </authorList>
    </citation>
    <scope>NUCLEOTIDE SEQUENCE [LARGE SCALE GENOMIC DNA]</scope>
    <source>
        <strain evidence="2 3">DSM 21650</strain>
    </source>
</reference>
<evidence type="ECO:0000313" key="3">
    <source>
        <dbReference type="Proteomes" id="UP000198625"/>
    </source>
</evidence>
<evidence type="ECO:0000313" key="2">
    <source>
        <dbReference type="EMBL" id="SDY74444.1"/>
    </source>
</evidence>
<organism evidence="2 3">
    <name type="scientific">Proteiniborus ethanoligenes</name>
    <dbReference type="NCBI Taxonomy" id="415015"/>
    <lineage>
        <taxon>Bacteria</taxon>
        <taxon>Bacillati</taxon>
        <taxon>Bacillota</taxon>
        <taxon>Clostridia</taxon>
        <taxon>Eubacteriales</taxon>
        <taxon>Proteiniborus</taxon>
    </lineage>
</organism>
<dbReference type="InterPro" id="IPR036249">
    <property type="entry name" value="Thioredoxin-like_sf"/>
</dbReference>
<evidence type="ECO:0000256" key="1">
    <source>
        <dbReference type="ARBA" id="ARBA00023284"/>
    </source>
</evidence>
<keyword evidence="1" id="KW-0676">Redox-active center</keyword>
<dbReference type="Pfam" id="PF10262">
    <property type="entry name" value="Rdx"/>
    <property type="match status" value="1"/>
</dbReference>
<name>A0A1H3MDR5_9FIRM</name>
<dbReference type="AlphaFoldDB" id="A0A1H3MDR5"/>
<accession>A0A1H3MDR5</accession>